<dbReference type="CDD" id="cd02968">
    <property type="entry name" value="SCO"/>
    <property type="match status" value="1"/>
</dbReference>
<evidence type="ECO:0000256" key="5">
    <source>
        <dbReference type="PIRSR" id="PIRSR603782-2"/>
    </source>
</evidence>
<gene>
    <name evidence="9" type="ORF">CTheo_1921</name>
</gene>
<dbReference type="SUPFAM" id="SSF52833">
    <property type="entry name" value="Thioredoxin-like"/>
    <property type="match status" value="1"/>
</dbReference>
<feature type="compositionally biased region" description="Polar residues" evidence="6">
    <location>
        <begin position="449"/>
        <end position="461"/>
    </location>
</feature>
<feature type="binding site" evidence="4">
    <location>
        <position position="96"/>
    </location>
    <ligand>
        <name>Cu cation</name>
        <dbReference type="ChEBI" id="CHEBI:23378"/>
    </ligand>
</feature>
<dbReference type="GO" id="GO:0033617">
    <property type="term" value="P:mitochondrial respiratory chain complex IV assembly"/>
    <property type="evidence" value="ECO:0007669"/>
    <property type="project" value="TreeGrafter"/>
</dbReference>
<feature type="compositionally biased region" description="Polar residues" evidence="6">
    <location>
        <begin position="410"/>
        <end position="420"/>
    </location>
</feature>
<accession>A0A5N5QSJ4</accession>
<organism evidence="9 10">
    <name type="scientific">Ceratobasidium theobromae</name>
    <dbReference type="NCBI Taxonomy" id="1582974"/>
    <lineage>
        <taxon>Eukaryota</taxon>
        <taxon>Fungi</taxon>
        <taxon>Dikarya</taxon>
        <taxon>Basidiomycota</taxon>
        <taxon>Agaricomycotina</taxon>
        <taxon>Agaricomycetes</taxon>
        <taxon>Cantharellales</taxon>
        <taxon>Ceratobasidiaceae</taxon>
        <taxon>Ceratobasidium</taxon>
    </lineage>
</organism>
<feature type="disulfide bond" description="Redox-active" evidence="5">
    <location>
        <begin position="96"/>
        <end position="100"/>
    </location>
</feature>
<dbReference type="Proteomes" id="UP000383932">
    <property type="component" value="Unassembled WGS sequence"/>
</dbReference>
<evidence type="ECO:0000256" key="3">
    <source>
        <dbReference type="ARBA" id="ARBA00019824"/>
    </source>
</evidence>
<keyword evidence="7" id="KW-0812">Transmembrane</keyword>
<dbReference type="Gene3D" id="3.40.50.300">
    <property type="entry name" value="P-loop containing nucleotide triphosphate hydrolases"/>
    <property type="match status" value="1"/>
</dbReference>
<evidence type="ECO:0000256" key="6">
    <source>
        <dbReference type="SAM" id="MobiDB-lite"/>
    </source>
</evidence>
<keyword evidence="10" id="KW-1185">Reference proteome</keyword>
<dbReference type="InterPro" id="IPR027417">
    <property type="entry name" value="P-loop_NTPase"/>
</dbReference>
<name>A0A5N5QSJ4_9AGAM</name>
<keyword evidence="7" id="KW-1133">Transmembrane helix</keyword>
<dbReference type="SUPFAM" id="SSF52540">
    <property type="entry name" value="P-loop containing nucleoside triphosphate hydrolases"/>
    <property type="match status" value="1"/>
</dbReference>
<dbReference type="Pfam" id="PF02630">
    <property type="entry name" value="SCO1-SenC"/>
    <property type="match status" value="1"/>
</dbReference>
<feature type="region of interest" description="Disordered" evidence="6">
    <location>
        <begin position="410"/>
        <end position="461"/>
    </location>
</feature>
<dbReference type="InterPro" id="IPR003782">
    <property type="entry name" value="SCO1/SenC"/>
</dbReference>
<dbReference type="FunFam" id="3.40.30.10:FF:000013">
    <property type="entry name" value="Blast:Protein SCO1 homolog, mitochondrial"/>
    <property type="match status" value="1"/>
</dbReference>
<evidence type="ECO:0000313" key="10">
    <source>
        <dbReference type="Proteomes" id="UP000383932"/>
    </source>
</evidence>
<protein>
    <recommendedName>
        <fullName evidence="3">Polynucleotide 5'-hydroxyl-kinase GRC3</fullName>
    </recommendedName>
    <alternativeName>
        <fullName evidence="2">Polynucleotide 5'-hydroxyl-kinase grc3</fullName>
    </alternativeName>
</protein>
<feature type="binding site" evidence="4">
    <location>
        <position position="100"/>
    </location>
    <ligand>
        <name>Cu cation</name>
        <dbReference type="ChEBI" id="CHEBI:23378"/>
    </ligand>
</feature>
<proteinExistence type="inferred from homology"/>
<keyword evidence="4" id="KW-0186">Copper</keyword>
<reference evidence="9 10" key="1">
    <citation type="journal article" date="2019" name="Fungal Biol. Biotechnol.">
        <title>Draft genome sequence of fastidious pathogen Ceratobasidium theobromae, which causes vascular-streak dieback in Theobroma cacao.</title>
        <authorList>
            <person name="Ali S.S."/>
            <person name="Asman A."/>
            <person name="Shao J."/>
            <person name="Firmansyah A.P."/>
            <person name="Susilo A.W."/>
            <person name="Rosmana A."/>
            <person name="McMahon P."/>
            <person name="Junaid M."/>
            <person name="Guest D."/>
            <person name="Kheng T.Y."/>
            <person name="Meinhardt L.W."/>
            <person name="Bailey B.A."/>
        </authorList>
    </citation>
    <scope>NUCLEOTIDE SEQUENCE [LARGE SCALE GENOMIC DNA]</scope>
    <source>
        <strain evidence="9 10">CT2</strain>
    </source>
</reference>
<dbReference type="GO" id="GO:0005507">
    <property type="term" value="F:copper ion binding"/>
    <property type="evidence" value="ECO:0007669"/>
    <property type="project" value="UniProtKB-ARBA"/>
</dbReference>
<feature type="transmembrane region" description="Helical" evidence="7">
    <location>
        <begin position="21"/>
        <end position="38"/>
    </location>
</feature>
<keyword evidence="5" id="KW-1015">Disulfide bond</keyword>
<keyword evidence="7" id="KW-0472">Membrane</keyword>
<comment type="similarity">
    <text evidence="1">Belongs to the SCO1/2 family.</text>
</comment>
<dbReference type="OrthoDB" id="2405412at2759"/>
<evidence type="ECO:0000256" key="7">
    <source>
        <dbReference type="SAM" id="Phobius"/>
    </source>
</evidence>
<evidence type="ECO:0000256" key="4">
    <source>
        <dbReference type="PIRSR" id="PIRSR603782-1"/>
    </source>
</evidence>
<dbReference type="InterPro" id="IPR032319">
    <property type="entry name" value="CLP1_P"/>
</dbReference>
<dbReference type="Gene3D" id="3.40.30.10">
    <property type="entry name" value="Glutaredoxin"/>
    <property type="match status" value="1"/>
</dbReference>
<evidence type="ECO:0000313" key="9">
    <source>
        <dbReference type="EMBL" id="KAB5594599.1"/>
    </source>
</evidence>
<sequence length="1120" mass="123035">MNSSHPETDAKNRATVGVFSWKAAALFIAAGAGLYYYFTTEKAKIEERKRQQAADAKVGRPKIGGPFHLTSHENKPFTEADLLGKWSLIYFGFTHCPDICPEELDKMGEVVDAIDATHGLILQPIFITCDPARDSVPVVKKYIAEFHPRLIGLTGTYEQIKAACKAYRVYFSTPPNASENDDYIVDHSIFFYLMDPKGEFVDAFGKSQTADMVVEKWGGSFIITTSGLLFSHLRKLPHAAHETERNQLFTGSAPGSNLLVILAPWINNGVVKDQEKLPFVLAVPLHYRELVSNDIICIGTGVKLTQSIDPYMPKGSSPSQLPAGSQSSMSFYWESNGLGDTLIICSTTVSNQLHALNIMSEPPILSAVAQRRADKLCSVSTSDAPQTPSVDEASCEAVSILSIPVKRKASAQSQVRSSRNPPLENQFRKKKHKAIGPPELPTTIKMPNLSPQRTYSPSQPLSPSSIECDECDVKSPPVELEILESTEYSHWSGVYDSPLGVQKIPFMNFNLVNEQNYFTINAEHAFSITNSPGAAKILLLNRDDSFLFVGTMRLTLVQGSIRLFGVSLFPSTASHQVFAPRTHPVPVLEVLNEDYQMPVQSSLETNPNTSPLLQRLPEYVRKVISTTDTVIIVQELRTGVEGLGRIIQPFANVFEPDIREACSTEQILKGFYIFKAEPQSDTIFQFSDDWESAIEGILSPTSGKSPNTSDGQANEAPIILVKGPKNSGKSTFSRTLANCLTNTYRRVAFIECDLGQSEFTPGGMVSLNVISFPVLGPPFTHLSQPDHAHFIGDNSPKTSPSHYLSALSDLAQRYQLEIRYATRFDDSASNEKQGSRDSTTIPLVINTQGWVKGMGADLLRSIEEIFEPTHIVEFQSPPFSEIDALSTRPTPIMNQTGQRPCNASKRIFKLPPILPPARPPRYSAADLRSLSLASYFYARFPTSKRHDDDSGGLVTHWDTSSSLRSIAPLAIDIRAALESIVIIAPTGDDVVPGELSRALVCGIVGLVALDSPSSPPDVAYIQGALPPAPQNSRCVGLGFIRGASDTHLQLLTPTPVYELRFCRTIVLGGLSMPVWAFLELDGSDTEESGVPFLQWGRSIAEDAGGERRRIRRNIMRRGQM</sequence>
<evidence type="ECO:0000256" key="2">
    <source>
        <dbReference type="ARBA" id="ARBA00018706"/>
    </source>
</evidence>
<dbReference type="Pfam" id="PF16575">
    <property type="entry name" value="CLP1_P"/>
    <property type="match status" value="1"/>
</dbReference>
<dbReference type="AlphaFoldDB" id="A0A5N5QSJ4"/>
<dbReference type="PANTHER" id="PTHR12151">
    <property type="entry name" value="ELECTRON TRANSPORT PROTIN SCO1/SENC FAMILY MEMBER"/>
    <property type="match status" value="1"/>
</dbReference>
<feature type="binding site" evidence="4">
    <location>
        <position position="187"/>
    </location>
    <ligand>
        <name>Cu cation</name>
        <dbReference type="ChEBI" id="CHEBI:23378"/>
    </ligand>
</feature>
<dbReference type="InterPro" id="IPR036249">
    <property type="entry name" value="Thioredoxin-like_sf"/>
</dbReference>
<keyword evidence="4" id="KW-0479">Metal-binding</keyword>
<evidence type="ECO:0000256" key="1">
    <source>
        <dbReference type="ARBA" id="ARBA00010996"/>
    </source>
</evidence>
<dbReference type="EMBL" id="SSOP01000018">
    <property type="protein sequence ID" value="KAB5594599.1"/>
    <property type="molecule type" value="Genomic_DNA"/>
</dbReference>
<feature type="domain" description="Clp1 P-loop" evidence="8">
    <location>
        <begin position="723"/>
        <end position="876"/>
    </location>
</feature>
<dbReference type="GO" id="GO:0005739">
    <property type="term" value="C:mitochondrion"/>
    <property type="evidence" value="ECO:0007669"/>
    <property type="project" value="GOC"/>
</dbReference>
<comment type="caution">
    <text evidence="9">The sequence shown here is derived from an EMBL/GenBank/DDBJ whole genome shotgun (WGS) entry which is preliminary data.</text>
</comment>
<dbReference type="PANTHER" id="PTHR12151:SF5">
    <property type="entry name" value="AT19154P"/>
    <property type="match status" value="1"/>
</dbReference>
<evidence type="ECO:0000259" key="8">
    <source>
        <dbReference type="Pfam" id="PF16575"/>
    </source>
</evidence>